<evidence type="ECO:0000256" key="5">
    <source>
        <dbReference type="SAM" id="Phobius"/>
    </source>
</evidence>
<dbReference type="SUPFAM" id="SSF55874">
    <property type="entry name" value="ATPase domain of HSP90 chaperone/DNA topoisomerase II/histidine kinase"/>
    <property type="match status" value="1"/>
</dbReference>
<sequence length="653" mass="68877">MSERPRGPAVLAGAVVAWVAAVWGMWFAGGLTFADSSDAYLLNNSVMALAFTAFGALVLTYHPGHRIGRLFVAYGLCYAASLAALGLLSGWLTLTPGWQKAIDVFGIMIWTPAPMICLPLILQMFPDGTPLSPRWRALVPVTVALGLLFPVLMVLAPDALANEPIADRRPLAGPAVTELAGTLLPVDVLAIGAGALLSVVVLGLRVWRSRGKQRLQLLWLLWAIGVFLVLNLQRVVTADGPIIFVLSLALIPAAATVAIVRHGLYDIRVIVNRSLVYGLLTAGVAGAYLGIVAALGAVADEHDLAGPIVATGAVALAFAPARSRVQTAVDRVMYGGRADPAAAAARVGSRLTGGLDGVLRAVCESLRLPYAAVSADGQLVATYGELPEMRHSVPLDLGDGPPADLLVGLRAGERRLAAADRRALELLAAPIGLAVREVRLSGELRESRTRIVAAREEERRRLRRDLHDGLGTALTAVTLKADAAHNALRADPDRAGELLLGVRRDVTGAIADIRRLVYDLRPPDLDELGLLAALRQRAEQSWVREVTVTVDAPDTLPALPAAVEVAAYRIATEAVTNTMRHGGAATGRIRLRVDGGSLHVEVSDDGTGDGEPWRHGVGLRSMHERAAELGGTLTAGPTDAGGRVHATLPLENS</sequence>
<keyword evidence="3" id="KW-0902">Two-component regulatory system</keyword>
<keyword evidence="8" id="KW-1185">Reference proteome</keyword>
<feature type="domain" description="Histidine kinase/HSP90-like ATPase" evidence="6">
    <location>
        <begin position="562"/>
        <end position="652"/>
    </location>
</feature>
<evidence type="ECO:0000259" key="6">
    <source>
        <dbReference type="SMART" id="SM00387"/>
    </source>
</evidence>
<organism evidence="7 8">
    <name type="scientific">Dactylosporangium siamense</name>
    <dbReference type="NCBI Taxonomy" id="685454"/>
    <lineage>
        <taxon>Bacteria</taxon>
        <taxon>Bacillati</taxon>
        <taxon>Actinomycetota</taxon>
        <taxon>Actinomycetes</taxon>
        <taxon>Micromonosporales</taxon>
        <taxon>Micromonosporaceae</taxon>
        <taxon>Dactylosporangium</taxon>
    </lineage>
</organism>
<name>A0A919Q0X8_9ACTN</name>
<dbReference type="EMBL" id="BONQ01000165">
    <property type="protein sequence ID" value="GIG51890.1"/>
    <property type="molecule type" value="Genomic_DNA"/>
</dbReference>
<feature type="transmembrane region" description="Helical" evidence="5">
    <location>
        <begin position="71"/>
        <end position="92"/>
    </location>
</feature>
<keyword evidence="5" id="KW-0472">Membrane</keyword>
<evidence type="ECO:0000313" key="8">
    <source>
        <dbReference type="Proteomes" id="UP000660611"/>
    </source>
</evidence>
<comment type="caution">
    <text evidence="7">The sequence shown here is derived from an EMBL/GenBank/DDBJ whole genome shotgun (WGS) entry which is preliminary data.</text>
</comment>
<dbReference type="AlphaFoldDB" id="A0A919Q0X8"/>
<dbReference type="GO" id="GO:0046983">
    <property type="term" value="F:protein dimerization activity"/>
    <property type="evidence" value="ECO:0007669"/>
    <property type="project" value="InterPro"/>
</dbReference>
<keyword evidence="5" id="KW-1133">Transmembrane helix</keyword>
<dbReference type="CDD" id="cd16917">
    <property type="entry name" value="HATPase_UhpB-NarQ-NarX-like"/>
    <property type="match status" value="1"/>
</dbReference>
<feature type="region of interest" description="Disordered" evidence="4">
    <location>
        <begin position="631"/>
        <end position="653"/>
    </location>
</feature>
<reference evidence="7" key="1">
    <citation type="submission" date="2021-01" db="EMBL/GenBank/DDBJ databases">
        <title>Whole genome shotgun sequence of Dactylosporangium siamense NBRC 106093.</title>
        <authorList>
            <person name="Komaki H."/>
            <person name="Tamura T."/>
        </authorList>
    </citation>
    <scope>NUCLEOTIDE SEQUENCE</scope>
    <source>
        <strain evidence="7">NBRC 106093</strain>
    </source>
</reference>
<dbReference type="Gene3D" id="3.30.565.10">
    <property type="entry name" value="Histidine kinase-like ATPase, C-terminal domain"/>
    <property type="match status" value="1"/>
</dbReference>
<keyword evidence="1" id="KW-0808">Transferase</keyword>
<evidence type="ECO:0000256" key="3">
    <source>
        <dbReference type="ARBA" id="ARBA00023012"/>
    </source>
</evidence>
<feature type="transmembrane region" description="Helical" evidence="5">
    <location>
        <begin position="40"/>
        <end position="59"/>
    </location>
</feature>
<protein>
    <recommendedName>
        <fullName evidence="6">Histidine kinase/HSP90-like ATPase domain-containing protein</fullName>
    </recommendedName>
</protein>
<dbReference type="PANTHER" id="PTHR24421">
    <property type="entry name" value="NITRATE/NITRITE SENSOR PROTEIN NARX-RELATED"/>
    <property type="match status" value="1"/>
</dbReference>
<dbReference type="Pfam" id="PF07730">
    <property type="entry name" value="HisKA_3"/>
    <property type="match status" value="1"/>
</dbReference>
<dbReference type="GO" id="GO:0016020">
    <property type="term" value="C:membrane"/>
    <property type="evidence" value="ECO:0007669"/>
    <property type="project" value="InterPro"/>
</dbReference>
<feature type="transmembrane region" description="Helical" evidence="5">
    <location>
        <begin position="104"/>
        <end position="125"/>
    </location>
</feature>
<dbReference type="Proteomes" id="UP000660611">
    <property type="component" value="Unassembled WGS sequence"/>
</dbReference>
<proteinExistence type="predicted"/>
<dbReference type="InterPro" id="IPR003594">
    <property type="entry name" value="HATPase_dom"/>
</dbReference>
<accession>A0A919Q0X8</accession>
<evidence type="ECO:0000256" key="2">
    <source>
        <dbReference type="ARBA" id="ARBA00022777"/>
    </source>
</evidence>
<dbReference type="InterPro" id="IPR036890">
    <property type="entry name" value="HATPase_C_sf"/>
</dbReference>
<dbReference type="SMART" id="SM00387">
    <property type="entry name" value="HATPase_c"/>
    <property type="match status" value="1"/>
</dbReference>
<feature type="transmembrane region" description="Helical" evidence="5">
    <location>
        <begin position="137"/>
        <end position="156"/>
    </location>
</feature>
<feature type="transmembrane region" description="Helical" evidence="5">
    <location>
        <begin position="188"/>
        <end position="207"/>
    </location>
</feature>
<gene>
    <name evidence="7" type="ORF">Dsi01nite_099310</name>
</gene>
<dbReference type="InterPro" id="IPR050482">
    <property type="entry name" value="Sensor_HK_TwoCompSys"/>
</dbReference>
<feature type="transmembrane region" description="Helical" evidence="5">
    <location>
        <begin position="276"/>
        <end position="298"/>
    </location>
</feature>
<evidence type="ECO:0000256" key="1">
    <source>
        <dbReference type="ARBA" id="ARBA00022679"/>
    </source>
</evidence>
<feature type="transmembrane region" description="Helical" evidence="5">
    <location>
        <begin position="219"/>
        <end position="236"/>
    </location>
</feature>
<evidence type="ECO:0000313" key="7">
    <source>
        <dbReference type="EMBL" id="GIG51890.1"/>
    </source>
</evidence>
<feature type="transmembrane region" description="Helical" evidence="5">
    <location>
        <begin position="242"/>
        <end position="264"/>
    </location>
</feature>
<dbReference type="InterPro" id="IPR011712">
    <property type="entry name" value="Sig_transdc_His_kin_sub3_dim/P"/>
</dbReference>
<evidence type="ECO:0000256" key="4">
    <source>
        <dbReference type="SAM" id="MobiDB-lite"/>
    </source>
</evidence>
<dbReference type="Pfam" id="PF02518">
    <property type="entry name" value="HATPase_c"/>
    <property type="match status" value="1"/>
</dbReference>
<feature type="transmembrane region" description="Helical" evidence="5">
    <location>
        <begin position="9"/>
        <end position="28"/>
    </location>
</feature>
<dbReference type="GO" id="GO:0000155">
    <property type="term" value="F:phosphorelay sensor kinase activity"/>
    <property type="evidence" value="ECO:0007669"/>
    <property type="project" value="InterPro"/>
</dbReference>
<keyword evidence="5" id="KW-0812">Transmembrane</keyword>
<dbReference type="RefSeq" id="WP_203853498.1">
    <property type="nucleotide sequence ID" value="NZ_BAAAVW010000055.1"/>
</dbReference>
<keyword evidence="2" id="KW-0418">Kinase</keyword>
<dbReference type="Gene3D" id="1.20.5.1930">
    <property type="match status" value="1"/>
</dbReference>